<comment type="caution">
    <text evidence="1">The sequence shown here is derived from an EMBL/GenBank/DDBJ whole genome shotgun (WGS) entry which is preliminary data.</text>
</comment>
<evidence type="ECO:0000313" key="2">
    <source>
        <dbReference type="Proteomes" id="UP000569914"/>
    </source>
</evidence>
<dbReference type="RefSeq" id="WP_179748523.1">
    <property type="nucleotide sequence ID" value="NZ_JACCBU010000001.1"/>
</dbReference>
<proteinExistence type="predicted"/>
<accession>A0A7Y9I3R5</accession>
<organism evidence="1 2">
    <name type="scientific">Microlunatus parietis</name>
    <dbReference type="NCBI Taxonomy" id="682979"/>
    <lineage>
        <taxon>Bacteria</taxon>
        <taxon>Bacillati</taxon>
        <taxon>Actinomycetota</taxon>
        <taxon>Actinomycetes</taxon>
        <taxon>Propionibacteriales</taxon>
        <taxon>Propionibacteriaceae</taxon>
        <taxon>Microlunatus</taxon>
    </lineage>
</organism>
<protein>
    <submittedName>
        <fullName evidence="1">Uncharacterized protein</fullName>
    </submittedName>
</protein>
<reference evidence="1 2" key="1">
    <citation type="submission" date="2020-07" db="EMBL/GenBank/DDBJ databases">
        <title>Sequencing the genomes of 1000 actinobacteria strains.</title>
        <authorList>
            <person name="Klenk H.-P."/>
        </authorList>
    </citation>
    <scope>NUCLEOTIDE SEQUENCE [LARGE SCALE GENOMIC DNA]</scope>
    <source>
        <strain evidence="1 2">DSM 22083</strain>
    </source>
</reference>
<dbReference type="Proteomes" id="UP000569914">
    <property type="component" value="Unassembled WGS sequence"/>
</dbReference>
<keyword evidence="2" id="KW-1185">Reference proteome</keyword>
<gene>
    <name evidence="1" type="ORF">BKA15_000956</name>
</gene>
<name>A0A7Y9I3R5_9ACTN</name>
<dbReference type="AlphaFoldDB" id="A0A7Y9I3R5"/>
<sequence length="64" mass="6991">MTEPDQDQNVRPRTGVDEIDAALTDLDGLADLPVAEHHDRLSRVHEALHAALHQPSDRSADSPS</sequence>
<evidence type="ECO:0000313" key="1">
    <source>
        <dbReference type="EMBL" id="NYE69627.1"/>
    </source>
</evidence>
<dbReference type="EMBL" id="JACCBU010000001">
    <property type="protein sequence ID" value="NYE69627.1"/>
    <property type="molecule type" value="Genomic_DNA"/>
</dbReference>